<reference evidence="1 2" key="1">
    <citation type="submission" date="2016-10" db="EMBL/GenBank/DDBJ databases">
        <title>Comparative genome analysis of multiple Pseudomonas spp. focuses on biocontrol and plant growth promoting traits.</title>
        <authorList>
            <person name="Tao X.-Y."/>
            <person name="Taylor C.G."/>
        </authorList>
    </citation>
    <scope>NUCLEOTIDE SEQUENCE [LARGE SCALE GENOMIC DNA]</scope>
    <source>
        <strain evidence="1 2">39A2</strain>
    </source>
</reference>
<dbReference type="EMBL" id="MOBP01000012">
    <property type="protein sequence ID" value="RON51699.1"/>
    <property type="molecule type" value="Genomic_DNA"/>
</dbReference>
<sequence length="150" mass="16717">MSAAQKLDSSHVRKSALNNSFNGSIDRDIPLPFQATFSRVNYPQEGEPPRWTIEARYRDSQSNHIKSIRIIFFKDPSDNAPHKIADDFKIIYANTEEDPPSEYSATVAMIAVKFDAGNQTIKGEISASVTDGLVNPKFHDITAEFDLAAQ</sequence>
<protein>
    <submittedName>
        <fullName evidence="1">Uncharacterized protein</fullName>
    </submittedName>
</protein>
<organism evidence="1 2">
    <name type="scientific">Pseudomonas frederiksbergensis</name>
    <dbReference type="NCBI Taxonomy" id="104087"/>
    <lineage>
        <taxon>Bacteria</taxon>
        <taxon>Pseudomonadati</taxon>
        <taxon>Pseudomonadota</taxon>
        <taxon>Gammaproteobacteria</taxon>
        <taxon>Pseudomonadales</taxon>
        <taxon>Pseudomonadaceae</taxon>
        <taxon>Pseudomonas</taxon>
    </lineage>
</organism>
<name>A0A423KFW2_9PSED</name>
<dbReference type="RefSeq" id="WP_123408078.1">
    <property type="nucleotide sequence ID" value="NZ_MOBP01000012.1"/>
</dbReference>
<gene>
    <name evidence="1" type="ORF">BK665_17670</name>
</gene>
<proteinExistence type="predicted"/>
<dbReference type="AlphaFoldDB" id="A0A423KFW2"/>
<dbReference type="Proteomes" id="UP000283627">
    <property type="component" value="Unassembled WGS sequence"/>
</dbReference>
<comment type="caution">
    <text evidence="1">The sequence shown here is derived from an EMBL/GenBank/DDBJ whole genome shotgun (WGS) entry which is preliminary data.</text>
</comment>
<evidence type="ECO:0000313" key="1">
    <source>
        <dbReference type="EMBL" id="RON51699.1"/>
    </source>
</evidence>
<evidence type="ECO:0000313" key="2">
    <source>
        <dbReference type="Proteomes" id="UP000283627"/>
    </source>
</evidence>
<accession>A0A423KFW2</accession>